<dbReference type="GO" id="GO:0016887">
    <property type="term" value="F:ATP hydrolysis activity"/>
    <property type="evidence" value="ECO:0007669"/>
    <property type="project" value="InterPro"/>
</dbReference>
<evidence type="ECO:0000313" key="2">
    <source>
        <dbReference type="EMBL" id="KKO45446.1"/>
    </source>
</evidence>
<evidence type="ECO:0000259" key="1">
    <source>
        <dbReference type="Pfam" id="PF13304"/>
    </source>
</evidence>
<dbReference type="EMBL" id="LAHO01000009">
    <property type="protein sequence ID" value="KKO45446.1"/>
    <property type="molecule type" value="Genomic_DNA"/>
</dbReference>
<dbReference type="InterPro" id="IPR051396">
    <property type="entry name" value="Bact_Antivir_Def_Nuclease"/>
</dbReference>
<dbReference type="GO" id="GO:0005524">
    <property type="term" value="F:ATP binding"/>
    <property type="evidence" value="ECO:0007669"/>
    <property type="project" value="InterPro"/>
</dbReference>
<evidence type="ECO:0000313" key="3">
    <source>
        <dbReference type="Proteomes" id="UP000034228"/>
    </source>
</evidence>
<name>A0A0M2V470_9GAMM</name>
<dbReference type="InterPro" id="IPR003959">
    <property type="entry name" value="ATPase_AAA_core"/>
</dbReference>
<reference evidence="2 3" key="1">
    <citation type="submission" date="2015-03" db="EMBL/GenBank/DDBJ databases">
        <title>Draft genome sequences of two protease-producing strains of Arsukibacterium isolated from two cold and alkaline environments.</title>
        <authorList>
            <person name="Lylloff J.E."/>
            <person name="Skov L.B."/>
            <person name="Jepsen M."/>
            <person name="Hallin P.F."/>
            <person name="Sorensen S.J."/>
            <person name="Stougaard P."/>
            <person name="Glaring M.A."/>
        </authorList>
    </citation>
    <scope>NUCLEOTIDE SEQUENCE [LARGE SCALE GENOMIC DNA]</scope>
    <source>
        <strain evidence="2 3">GCM72</strain>
    </source>
</reference>
<dbReference type="Gene3D" id="3.40.50.300">
    <property type="entry name" value="P-loop containing nucleotide triphosphate hydrolases"/>
    <property type="match status" value="1"/>
</dbReference>
<feature type="domain" description="ATPase AAA-type core" evidence="1">
    <location>
        <begin position="216"/>
        <end position="460"/>
    </location>
</feature>
<keyword evidence="3" id="KW-1185">Reference proteome</keyword>
<dbReference type="Pfam" id="PF13304">
    <property type="entry name" value="AAA_21"/>
    <property type="match status" value="1"/>
</dbReference>
<protein>
    <recommendedName>
        <fullName evidence="1">ATPase AAA-type core domain-containing protein</fullName>
    </recommendedName>
</protein>
<dbReference type="SUPFAM" id="SSF52540">
    <property type="entry name" value="P-loop containing nucleoside triphosphate hydrolases"/>
    <property type="match status" value="1"/>
</dbReference>
<dbReference type="STRING" id="336831.WG68_10375"/>
<dbReference type="PANTHER" id="PTHR43581">
    <property type="entry name" value="ATP/GTP PHOSPHATASE"/>
    <property type="match status" value="1"/>
</dbReference>
<dbReference type="PANTHER" id="PTHR43581:SF2">
    <property type="entry name" value="EXCINUCLEASE ATPASE SUBUNIT"/>
    <property type="match status" value="1"/>
</dbReference>
<comment type="caution">
    <text evidence="2">The sequence shown here is derived from an EMBL/GenBank/DDBJ whole genome shotgun (WGS) entry which is preliminary data.</text>
</comment>
<dbReference type="AlphaFoldDB" id="A0A0M2V470"/>
<sequence length="559" mass="63501">MKNEENFDFKIYFSSDDIEFDTVSHPAIVFIPIQDEWNDFRYKCRYKYLILPHSDRDVISGEIFLGFISKDKRIETSGRISKGIGIVDAEELPNFFTLQGGMEEYRKFIKEHGVKESNKYLLVLNDLVASKRIAKRLKFVEEAMKTDVFSLAFMRDSERFFSYHNADSILDGLERESFSRISTSLSITYKLAGFINYHSFDLNFDSDSILPKRIGVLIGPNGLGKSQALYTIASSLVKGDERFYDRELGRPMISRLLAIATPGETVNTFPPERVNKRIKYRRLILNRGTKAKPSRGFCDLCVQLVRSEEFIGENDRWDLFKDSIQFFPNISNIVIPLNKSSSVAASHIVEVKGKFYVPLMQLSRGGEQAKLEVLGAIVSNANPMALMDGDILPLSSGQLSFIKFVVQACLFIENGTLVLLDEPETHLHPNFISKFVRILDRLLKLTGSIAIIATHSAYFVREVPRTQVLVFKTGQDSQIAIQNPRLKTFGADIGAISYFVFEDEITNALVDDILEEFTKTTNAKNELLIELENELSADIVMYLRRKLKMEVAIEGDTTI</sequence>
<dbReference type="Proteomes" id="UP000034228">
    <property type="component" value="Unassembled WGS sequence"/>
</dbReference>
<dbReference type="CDD" id="cd00267">
    <property type="entry name" value="ABC_ATPase"/>
    <property type="match status" value="1"/>
</dbReference>
<accession>A0A0M2V470</accession>
<proteinExistence type="predicted"/>
<dbReference type="RefSeq" id="WP_046557620.1">
    <property type="nucleotide sequence ID" value="NZ_LAHO01000009.1"/>
</dbReference>
<dbReference type="OrthoDB" id="9815944at2"/>
<dbReference type="InterPro" id="IPR027417">
    <property type="entry name" value="P-loop_NTPase"/>
</dbReference>
<dbReference type="PATRIC" id="fig|336831.14.peg.957"/>
<organism evidence="2 3">
    <name type="scientific">Arsukibacterium ikkense</name>
    <dbReference type="NCBI Taxonomy" id="336831"/>
    <lineage>
        <taxon>Bacteria</taxon>
        <taxon>Pseudomonadati</taxon>
        <taxon>Pseudomonadota</taxon>
        <taxon>Gammaproteobacteria</taxon>
        <taxon>Chromatiales</taxon>
        <taxon>Chromatiaceae</taxon>
        <taxon>Arsukibacterium</taxon>
    </lineage>
</organism>
<gene>
    <name evidence="2" type="ORF">WG68_10375</name>
</gene>